<gene>
    <name evidence="7" type="ORF">FCALED_LOCUS760</name>
</gene>
<name>A0A9N8YMN5_9GLOM</name>
<evidence type="ECO:0000259" key="6">
    <source>
        <dbReference type="PROSITE" id="PS51686"/>
    </source>
</evidence>
<protein>
    <submittedName>
        <fullName evidence="7">12149_t:CDS:1</fullName>
    </submittedName>
</protein>
<sequence length="395" mass="44932">MSVLDDIEGISSQILSTLPPSFLQFLETNDIDPTIYTVQSLPRYIRLNTQIPSSQLPSLSDLSTQLECTQIHQIPNFPHFYSLPSVIKIVNSLAYKQGKIFGIDLSSAIAVYSLDIHPNDQILDLCCAPGAKLCLISNLLDNKGIGTITGVDISKNRLSICKNLCKKYKLAKVRLFLEDGTRFNVLAPSYLVPIKKIIEKNRIQDDNRELSFKEFGEIQCSEDKNDLITPFWTPKILRNDPQKRDNQYLYDKVIVDAECTHDGSISHILKYEKSGWENFEKNFLNPDRLNSLWDLQRDLLQNGWNLLKPGGILVYSTCSLSKKQNEDVIGWFLANYQNAQLETIPNIENLKTAPPKVCKNNVDLFKVARFDPIHSNTSGFFIAKIKKIKRTLDSF</sequence>
<comment type="caution">
    <text evidence="7">The sequence shown here is derived from an EMBL/GenBank/DDBJ whole genome shotgun (WGS) entry which is preliminary data.</text>
</comment>
<evidence type="ECO:0000313" key="8">
    <source>
        <dbReference type="Proteomes" id="UP000789570"/>
    </source>
</evidence>
<dbReference type="OrthoDB" id="6093671at2759"/>
<evidence type="ECO:0000256" key="2">
    <source>
        <dbReference type="ARBA" id="ARBA00022679"/>
    </source>
</evidence>
<evidence type="ECO:0000256" key="5">
    <source>
        <dbReference type="PROSITE-ProRule" id="PRU01023"/>
    </source>
</evidence>
<feature type="active site" description="Nucleophile" evidence="5">
    <location>
        <position position="318"/>
    </location>
</feature>
<dbReference type="InterPro" id="IPR001678">
    <property type="entry name" value="MeTrfase_RsmB-F_NOP2_dom"/>
</dbReference>
<comment type="similarity">
    <text evidence="5">Belongs to the class I-like SAM-binding methyltransferase superfamily. RsmB/NOP family.</text>
</comment>
<dbReference type="PROSITE" id="PS51686">
    <property type="entry name" value="SAM_MT_RSMB_NOP"/>
    <property type="match status" value="1"/>
</dbReference>
<dbReference type="SUPFAM" id="SSF53335">
    <property type="entry name" value="S-adenosyl-L-methionine-dependent methyltransferases"/>
    <property type="match status" value="1"/>
</dbReference>
<keyword evidence="2 5" id="KW-0808">Transferase</keyword>
<dbReference type="PANTHER" id="PTHR22807">
    <property type="entry name" value="NOP2 YEAST -RELATED NOL1/NOP2/FMU SUN DOMAIN-CONTAINING"/>
    <property type="match status" value="1"/>
</dbReference>
<keyword evidence="1 5" id="KW-0489">Methyltransferase</keyword>
<evidence type="ECO:0000256" key="3">
    <source>
        <dbReference type="ARBA" id="ARBA00022691"/>
    </source>
</evidence>
<dbReference type="InterPro" id="IPR023269">
    <property type="entry name" value="RCMT_subfamily_9"/>
</dbReference>
<comment type="caution">
    <text evidence="5">Lacks conserved residue(s) required for the propagation of feature annotation.</text>
</comment>
<dbReference type="PRINTS" id="PR02010">
    <property type="entry name" value="RCMT9"/>
</dbReference>
<dbReference type="AlphaFoldDB" id="A0A9N8YMN5"/>
<proteinExistence type="inferred from homology"/>
<dbReference type="PANTHER" id="PTHR22807:SF16">
    <property type="entry name" value="SAM-DEPENDENT MTASE RSMB_NOP-TYPE DOMAIN-CONTAINING PROTEIN"/>
    <property type="match status" value="1"/>
</dbReference>
<evidence type="ECO:0000313" key="7">
    <source>
        <dbReference type="EMBL" id="CAG8443947.1"/>
    </source>
</evidence>
<reference evidence="7" key="1">
    <citation type="submission" date="2021-06" db="EMBL/GenBank/DDBJ databases">
        <authorList>
            <person name="Kallberg Y."/>
            <person name="Tangrot J."/>
            <person name="Rosling A."/>
        </authorList>
    </citation>
    <scope>NUCLEOTIDE SEQUENCE</scope>
    <source>
        <strain evidence="7">UK204</strain>
    </source>
</reference>
<dbReference type="EMBL" id="CAJVPQ010000081">
    <property type="protein sequence ID" value="CAG8443947.1"/>
    <property type="molecule type" value="Genomic_DNA"/>
</dbReference>
<feature type="binding site" evidence="5">
    <location>
        <position position="179"/>
    </location>
    <ligand>
        <name>S-adenosyl-L-methionine</name>
        <dbReference type="ChEBI" id="CHEBI:59789"/>
    </ligand>
</feature>
<dbReference type="Gene3D" id="3.40.50.150">
    <property type="entry name" value="Vaccinia Virus protein VP39"/>
    <property type="match status" value="1"/>
</dbReference>
<dbReference type="PRINTS" id="PR02008">
    <property type="entry name" value="RCMTFAMILY"/>
</dbReference>
<feature type="binding site" evidence="5">
    <location>
        <position position="256"/>
    </location>
    <ligand>
        <name>S-adenosyl-L-methionine</name>
        <dbReference type="ChEBI" id="CHEBI:59789"/>
    </ligand>
</feature>
<keyword evidence="4 5" id="KW-0694">RNA-binding</keyword>
<feature type="binding site" evidence="5">
    <location>
        <position position="152"/>
    </location>
    <ligand>
        <name>S-adenosyl-L-methionine</name>
        <dbReference type="ChEBI" id="CHEBI:59789"/>
    </ligand>
</feature>
<dbReference type="GO" id="GO:0008173">
    <property type="term" value="F:RNA methyltransferase activity"/>
    <property type="evidence" value="ECO:0007669"/>
    <property type="project" value="InterPro"/>
</dbReference>
<dbReference type="Proteomes" id="UP000789570">
    <property type="component" value="Unassembled WGS sequence"/>
</dbReference>
<dbReference type="CDD" id="cd02440">
    <property type="entry name" value="AdoMet_MTases"/>
    <property type="match status" value="1"/>
</dbReference>
<dbReference type="Pfam" id="PF01189">
    <property type="entry name" value="Methyltr_RsmB-F"/>
    <property type="match status" value="2"/>
</dbReference>
<feature type="domain" description="SAM-dependent MTase RsmB/NOP-type" evidence="6">
    <location>
        <begin position="33"/>
        <end position="388"/>
    </location>
</feature>
<dbReference type="InterPro" id="IPR029063">
    <property type="entry name" value="SAM-dependent_MTases_sf"/>
</dbReference>
<dbReference type="GO" id="GO:0001510">
    <property type="term" value="P:RNA methylation"/>
    <property type="evidence" value="ECO:0007669"/>
    <property type="project" value="InterPro"/>
</dbReference>
<keyword evidence="3 5" id="KW-0949">S-adenosyl-L-methionine</keyword>
<organism evidence="7 8">
    <name type="scientific">Funneliformis caledonium</name>
    <dbReference type="NCBI Taxonomy" id="1117310"/>
    <lineage>
        <taxon>Eukaryota</taxon>
        <taxon>Fungi</taxon>
        <taxon>Fungi incertae sedis</taxon>
        <taxon>Mucoromycota</taxon>
        <taxon>Glomeromycotina</taxon>
        <taxon>Glomeromycetes</taxon>
        <taxon>Glomerales</taxon>
        <taxon>Glomeraceae</taxon>
        <taxon>Funneliformis</taxon>
    </lineage>
</organism>
<evidence type="ECO:0000256" key="4">
    <source>
        <dbReference type="ARBA" id="ARBA00022884"/>
    </source>
</evidence>
<dbReference type="InterPro" id="IPR049560">
    <property type="entry name" value="MeTrfase_RsmB-F_NOP2_cat"/>
</dbReference>
<accession>A0A9N8YMN5</accession>
<keyword evidence="8" id="KW-1185">Reference proteome</keyword>
<dbReference type="GO" id="GO:0003723">
    <property type="term" value="F:RNA binding"/>
    <property type="evidence" value="ECO:0007669"/>
    <property type="project" value="UniProtKB-UniRule"/>
</dbReference>
<dbReference type="InterPro" id="IPR023267">
    <property type="entry name" value="RCMT"/>
</dbReference>
<evidence type="ECO:0000256" key="1">
    <source>
        <dbReference type="ARBA" id="ARBA00022603"/>
    </source>
</evidence>